<evidence type="ECO:0000256" key="1">
    <source>
        <dbReference type="SAM" id="MobiDB-lite"/>
    </source>
</evidence>
<evidence type="ECO:0000313" key="2">
    <source>
        <dbReference type="EMBL" id="KKM64037.1"/>
    </source>
</evidence>
<proteinExistence type="predicted"/>
<dbReference type="EMBL" id="LAZR01010980">
    <property type="protein sequence ID" value="KKM64037.1"/>
    <property type="molecule type" value="Genomic_DNA"/>
</dbReference>
<protein>
    <submittedName>
        <fullName evidence="2">Uncharacterized protein</fullName>
    </submittedName>
</protein>
<comment type="caution">
    <text evidence="2">The sequence shown here is derived from an EMBL/GenBank/DDBJ whole genome shotgun (WGS) entry which is preliminary data.</text>
</comment>
<feature type="region of interest" description="Disordered" evidence="1">
    <location>
        <begin position="1"/>
        <end position="37"/>
    </location>
</feature>
<dbReference type="AlphaFoldDB" id="A0A0F9M476"/>
<organism evidence="2">
    <name type="scientific">marine sediment metagenome</name>
    <dbReference type="NCBI Taxonomy" id="412755"/>
    <lineage>
        <taxon>unclassified sequences</taxon>
        <taxon>metagenomes</taxon>
        <taxon>ecological metagenomes</taxon>
    </lineage>
</organism>
<gene>
    <name evidence="2" type="ORF">LCGC14_1505390</name>
</gene>
<name>A0A0F9M476_9ZZZZ</name>
<feature type="compositionally biased region" description="Polar residues" evidence="1">
    <location>
        <begin position="1"/>
        <end position="14"/>
    </location>
</feature>
<accession>A0A0F9M476</accession>
<sequence length="77" mass="8675">MIAHADQQQLQSVYDPTDLNDADTDTAPPAPHLTREQAVPLSKLAYPRRIAANGVDLRDRVRALRDTARRNCLHELM</sequence>
<reference evidence="2" key="1">
    <citation type="journal article" date="2015" name="Nature">
        <title>Complex archaea that bridge the gap between prokaryotes and eukaryotes.</title>
        <authorList>
            <person name="Spang A."/>
            <person name="Saw J.H."/>
            <person name="Jorgensen S.L."/>
            <person name="Zaremba-Niedzwiedzka K."/>
            <person name="Martijn J."/>
            <person name="Lind A.E."/>
            <person name="van Eijk R."/>
            <person name="Schleper C."/>
            <person name="Guy L."/>
            <person name="Ettema T.J."/>
        </authorList>
    </citation>
    <scope>NUCLEOTIDE SEQUENCE</scope>
</reference>